<dbReference type="InterPro" id="IPR000182">
    <property type="entry name" value="GNAT_dom"/>
</dbReference>
<evidence type="ECO:0000313" key="2">
    <source>
        <dbReference type="EMBL" id="MVB10120.1"/>
    </source>
</evidence>
<proteinExistence type="predicted"/>
<dbReference type="InterPro" id="IPR016181">
    <property type="entry name" value="Acyl_CoA_acyltransferase"/>
</dbReference>
<dbReference type="CDD" id="cd04301">
    <property type="entry name" value="NAT_SF"/>
    <property type="match status" value="1"/>
</dbReference>
<dbReference type="Proteomes" id="UP000469440">
    <property type="component" value="Unassembled WGS sequence"/>
</dbReference>
<dbReference type="PROSITE" id="PS51186">
    <property type="entry name" value="GNAT"/>
    <property type="match status" value="1"/>
</dbReference>
<dbReference type="Proteomes" id="UP000515909">
    <property type="component" value="Chromosome"/>
</dbReference>
<keyword evidence="2" id="KW-0012">Acyltransferase</keyword>
<evidence type="ECO:0000259" key="1">
    <source>
        <dbReference type="PROSITE" id="PS51186"/>
    </source>
</evidence>
<dbReference type="PANTHER" id="PTHR43415:SF3">
    <property type="entry name" value="GNAT-FAMILY ACETYLTRANSFERASE"/>
    <property type="match status" value="1"/>
</dbReference>
<evidence type="ECO:0000313" key="3">
    <source>
        <dbReference type="EMBL" id="QNK40189.1"/>
    </source>
</evidence>
<name>A0A6N8HX70_9FIRM</name>
<dbReference type="GO" id="GO:0016747">
    <property type="term" value="F:acyltransferase activity, transferring groups other than amino-acyl groups"/>
    <property type="evidence" value="ECO:0007669"/>
    <property type="project" value="InterPro"/>
</dbReference>
<dbReference type="KEGG" id="cfem:HCR03_16120"/>
<gene>
    <name evidence="2" type="primary">aaaT_1</name>
    <name evidence="2" type="ORF">CAFE_07950</name>
    <name evidence="3" type="ORF">HCR03_16120</name>
</gene>
<organism evidence="2 4">
    <name type="scientific">Caproicibacter fermentans</name>
    <dbReference type="NCBI Taxonomy" id="2576756"/>
    <lineage>
        <taxon>Bacteria</taxon>
        <taxon>Bacillati</taxon>
        <taxon>Bacillota</taxon>
        <taxon>Clostridia</taxon>
        <taxon>Eubacteriales</taxon>
        <taxon>Acutalibacteraceae</taxon>
        <taxon>Caproicibacter</taxon>
    </lineage>
</organism>
<keyword evidence="2" id="KW-0808">Transferase</keyword>
<accession>A0A6N8HX70</accession>
<dbReference type="EMBL" id="CP060286">
    <property type="protein sequence ID" value="QNK40189.1"/>
    <property type="molecule type" value="Genomic_DNA"/>
</dbReference>
<reference evidence="2 4" key="1">
    <citation type="submission" date="2019-09" db="EMBL/GenBank/DDBJ databases">
        <title>Genome sequence of Clostridium sp. EA1.</title>
        <authorList>
            <person name="Poehlein A."/>
            <person name="Bengelsdorf F.R."/>
            <person name="Daniel R."/>
        </authorList>
    </citation>
    <scope>NUCLEOTIDE SEQUENCE [LARGE SCALE GENOMIC DNA]</scope>
    <source>
        <strain evidence="2 4">EA1</strain>
    </source>
</reference>
<feature type="domain" description="N-acetyltransferase" evidence="1">
    <location>
        <begin position="4"/>
        <end position="164"/>
    </location>
</feature>
<keyword evidence="4" id="KW-1185">Reference proteome</keyword>
<dbReference type="RefSeq" id="WP_156989860.1">
    <property type="nucleotide sequence ID" value="NZ_CP060286.1"/>
</dbReference>
<dbReference type="PANTHER" id="PTHR43415">
    <property type="entry name" value="SPERMIDINE N(1)-ACETYLTRANSFERASE"/>
    <property type="match status" value="1"/>
</dbReference>
<dbReference type="OrthoDB" id="9802340at2"/>
<evidence type="ECO:0000313" key="4">
    <source>
        <dbReference type="Proteomes" id="UP000469440"/>
    </source>
</evidence>
<dbReference type="Pfam" id="PF00583">
    <property type="entry name" value="Acetyltransf_1"/>
    <property type="match status" value="1"/>
</dbReference>
<evidence type="ECO:0000313" key="5">
    <source>
        <dbReference type="Proteomes" id="UP000515909"/>
    </source>
</evidence>
<protein>
    <submittedName>
        <fullName evidence="3">GNAT family N-acetyltransferase</fullName>
    </submittedName>
    <submittedName>
        <fullName evidence="2">L-amino acid N-acetyltransferase AaaT</fullName>
        <ecNumber evidence="2">2.3.1.-</ecNumber>
    </submittedName>
</protein>
<dbReference type="EC" id="2.3.1.-" evidence="2"/>
<sequence>MRNFEIRPVRKEDAEGINEMRRMPEVFYNMLALPSERIQKTEDFIAAMGPNSHEFVAVTEVNGTEKIIGMAGLNISANPRLRHSAGLGIMVHRDYQNQGIGEALMKTVLDVADNWLMLVRVELGVYTDNDRAIRLYKKMGFEVEGTKRKAAIRNGTYVDEMIMGRIRNLPGEPEKA</sequence>
<dbReference type="SUPFAM" id="SSF55729">
    <property type="entry name" value="Acyl-CoA N-acyltransferases (Nat)"/>
    <property type="match status" value="1"/>
</dbReference>
<accession>A0A7G8T998</accession>
<reference evidence="3 5" key="2">
    <citation type="submission" date="2020-08" db="EMBL/GenBank/DDBJ databases">
        <title>The isolate Caproiciproducens sp. 7D4C2 produces n-caproate at mildly acidic conditions from hexoses: genome and rBOX comparison with related strains and chain-elongating bacteria.</title>
        <authorList>
            <person name="Esquivel-Elizondo S."/>
            <person name="Bagci C."/>
            <person name="Temovska M."/>
            <person name="Jeon B.S."/>
            <person name="Bessarab I."/>
            <person name="Williams R.B.H."/>
            <person name="Huson D.H."/>
            <person name="Angenent L.T."/>
        </authorList>
    </citation>
    <scope>NUCLEOTIDE SEQUENCE [LARGE SCALE GENOMIC DNA]</scope>
    <source>
        <strain evidence="3 5">7D4C2</strain>
    </source>
</reference>
<dbReference type="Gene3D" id="3.40.630.30">
    <property type="match status" value="1"/>
</dbReference>
<dbReference type="EMBL" id="VWXL01000019">
    <property type="protein sequence ID" value="MVB10120.1"/>
    <property type="molecule type" value="Genomic_DNA"/>
</dbReference>
<dbReference type="AlphaFoldDB" id="A0A6N8HX70"/>